<evidence type="ECO:0000313" key="2">
    <source>
        <dbReference type="Proteomes" id="UP000223793"/>
    </source>
</evidence>
<gene>
    <name evidence="1" type="ORF">RDJLphi2_gp28</name>
</gene>
<accession>A0A0K0PWN9</accession>
<protein>
    <submittedName>
        <fullName evidence="1">Uncharacterized protein</fullName>
    </submittedName>
</protein>
<proteinExistence type="predicted"/>
<evidence type="ECO:0000313" key="1">
    <source>
        <dbReference type="EMBL" id="AKQ75818.1"/>
    </source>
</evidence>
<dbReference type="EMBL" id="KT266805">
    <property type="protein sequence ID" value="AKQ75818.1"/>
    <property type="molecule type" value="Genomic_DNA"/>
</dbReference>
<dbReference type="Proteomes" id="UP000223793">
    <property type="component" value="Segment"/>
</dbReference>
<keyword evidence="2" id="KW-1185">Reference proteome</keyword>
<sequence length="100" mass="11147">MTDFQDPELRLDIFRKAVELMEEAGLDASLMEDYSGRAMYGAQTPAIVSTEGGPTVGYFITVTALQAVGEVLELDHEVVDTVRLLLPKRWDNLAMSTVYY</sequence>
<dbReference type="OrthoDB" id="32882at10239"/>
<reference evidence="2" key="1">
    <citation type="submission" date="2015-07" db="EMBL/GenBank/DDBJ databases">
        <title>Complete genome sequence of Roseophage RDJL phage 2, a siphovirus infects Roseobacter denitrificans OCh114.</title>
        <authorList>
            <person name="Liang Y."/>
            <person name="Zhang Y."/>
            <person name="Zhou C."/>
            <person name="Chen Z."/>
            <person name="Yang S."/>
        </authorList>
    </citation>
    <scope>NUCLEOTIDE SEQUENCE [LARGE SCALE GENOMIC DNA]</scope>
</reference>
<name>A0A0K0PWN9_9CAUD</name>
<organism evidence="1 2">
    <name type="scientific">Roseobacter phage RDJL Phi 2</name>
    <dbReference type="NCBI Taxonomy" id="1682380"/>
    <lineage>
        <taxon>Viruses</taxon>
        <taxon>Duplodnaviria</taxon>
        <taxon>Heunggongvirae</taxon>
        <taxon>Uroviricota</taxon>
        <taxon>Caudoviricetes</taxon>
        <taxon>Xiamenvirus</taxon>
        <taxon>Xiamenvirus RDJL2</taxon>
    </lineage>
</organism>